<dbReference type="Gene3D" id="2.60.40.3310">
    <property type="match status" value="1"/>
</dbReference>
<dbReference type="InterPro" id="IPR054160">
    <property type="entry name" value="MrkD_recept-bd"/>
</dbReference>
<dbReference type="GO" id="GO:0043709">
    <property type="term" value="P:cell adhesion involved in single-species biofilm formation"/>
    <property type="evidence" value="ECO:0007669"/>
    <property type="project" value="TreeGrafter"/>
</dbReference>
<dbReference type="InterPro" id="IPR050263">
    <property type="entry name" value="Bact_Fimbrial_Adh_Pro"/>
</dbReference>
<evidence type="ECO:0000259" key="2">
    <source>
        <dbReference type="Pfam" id="PF22003"/>
    </source>
</evidence>
<reference evidence="3" key="1">
    <citation type="submission" date="2023-08" db="EMBL/GenBank/DDBJ databases">
        <title>Emergence of clinically-relevant ST2 carbapenem-resistant Acinetobacter baumannii strains in hospital sewages in Zhejiang, East of China.</title>
        <authorList>
            <person name="Kaichao C."/>
            <person name="Zhang R."/>
        </authorList>
    </citation>
    <scope>NUCLEOTIDE SEQUENCE</scope>
    <source>
        <strain evidence="3">M-RB-37</strain>
    </source>
</reference>
<protein>
    <submittedName>
        <fullName evidence="3">Fimbrial protein</fullName>
    </submittedName>
</protein>
<comment type="caution">
    <text evidence="3">The sequence shown here is derived from an EMBL/GenBank/DDBJ whole genome shotgun (WGS) entry which is preliminary data.</text>
</comment>
<organism evidence="3 4">
    <name type="scientific">Acinetobacter rudis</name>
    <dbReference type="NCBI Taxonomy" id="632955"/>
    <lineage>
        <taxon>Bacteria</taxon>
        <taxon>Pseudomonadati</taxon>
        <taxon>Pseudomonadota</taxon>
        <taxon>Gammaproteobacteria</taxon>
        <taxon>Moraxellales</taxon>
        <taxon>Moraxellaceae</taxon>
        <taxon>Acinetobacter</taxon>
    </lineage>
</organism>
<dbReference type="PROSITE" id="PS51257">
    <property type="entry name" value="PROKAR_LIPOPROTEIN"/>
    <property type="match status" value="1"/>
</dbReference>
<dbReference type="AlphaFoldDB" id="A0AAW8JC07"/>
<keyword evidence="1" id="KW-0732">Signal</keyword>
<dbReference type="Gene3D" id="2.60.40.1090">
    <property type="entry name" value="Fimbrial-type adhesion domain"/>
    <property type="match status" value="1"/>
</dbReference>
<gene>
    <name evidence="3" type="ORF">RFH47_11760</name>
</gene>
<dbReference type="EMBL" id="JAVIDL010000023">
    <property type="protein sequence ID" value="MDQ8936393.1"/>
    <property type="molecule type" value="Genomic_DNA"/>
</dbReference>
<dbReference type="Proteomes" id="UP001243844">
    <property type="component" value="Unassembled WGS sequence"/>
</dbReference>
<dbReference type="Pfam" id="PF22003">
    <property type="entry name" value="MrkDrd"/>
    <property type="match status" value="1"/>
</dbReference>
<proteinExistence type="predicted"/>
<feature type="signal peptide" evidence="1">
    <location>
        <begin position="1"/>
        <end position="23"/>
    </location>
</feature>
<dbReference type="PANTHER" id="PTHR33420:SF12">
    <property type="entry name" value="FIMBRIN-LIKE PROTEIN FIMI-RELATED"/>
    <property type="match status" value="1"/>
</dbReference>
<dbReference type="PANTHER" id="PTHR33420">
    <property type="entry name" value="FIMBRIAL SUBUNIT ELFA-RELATED"/>
    <property type="match status" value="1"/>
</dbReference>
<accession>A0AAW8JC07</accession>
<dbReference type="InterPro" id="IPR036937">
    <property type="entry name" value="Adhesion_dom_fimbrial_sf"/>
</dbReference>
<evidence type="ECO:0000313" key="4">
    <source>
        <dbReference type="Proteomes" id="UP001243844"/>
    </source>
</evidence>
<dbReference type="InterPro" id="IPR008966">
    <property type="entry name" value="Adhesion_dom_sf"/>
</dbReference>
<dbReference type="GO" id="GO:0009289">
    <property type="term" value="C:pilus"/>
    <property type="evidence" value="ECO:0007669"/>
    <property type="project" value="InterPro"/>
</dbReference>
<dbReference type="SUPFAM" id="SSF49401">
    <property type="entry name" value="Bacterial adhesins"/>
    <property type="match status" value="2"/>
</dbReference>
<name>A0AAW8JC07_9GAMM</name>
<dbReference type="RefSeq" id="WP_308981714.1">
    <property type="nucleotide sequence ID" value="NZ_JAVIDL010000023.1"/>
</dbReference>
<sequence length="323" mass="34720">MKKKYLFTVVAVGLFASSQNIWAACSIGTQMPQKLDLAFGTIAPDPKLAIGAVISSRNFSLAQLEQVHPQCDSSGGMIKAEITGSQLTSFAHVYRTNIKGVGIRFLQASQSPVNFPFQTPVQSNIKQELGQQLTVELVKTENVIGSGPLAANITTHYYLDADGPSRPFLTTQLQANSTVLNHPTCGFSDQSINQTVNMGTLRSGQLTAVGATAGEKQFTVGFVCSSGHVPNYVSVKFDYQRDADAINPNVVKNSTAEGFARGVGIALQVGSPFYSPLVAGNTLGYSNYSYLPEIRLSASYYQTLPKITPGQVYATMTMSMTYQ</sequence>
<feature type="chain" id="PRO_5044026837" evidence="1">
    <location>
        <begin position="24"/>
        <end position="323"/>
    </location>
</feature>
<feature type="domain" description="MrkD-like receptor binding" evidence="2">
    <location>
        <begin position="35"/>
        <end position="176"/>
    </location>
</feature>
<evidence type="ECO:0000313" key="3">
    <source>
        <dbReference type="EMBL" id="MDQ8936393.1"/>
    </source>
</evidence>
<evidence type="ECO:0000256" key="1">
    <source>
        <dbReference type="SAM" id="SignalP"/>
    </source>
</evidence>